<name>A0A381RJ07_9ZZZZ</name>
<feature type="non-terminal residue" evidence="1">
    <location>
        <position position="1"/>
    </location>
</feature>
<evidence type="ECO:0000313" key="1">
    <source>
        <dbReference type="EMBL" id="SUZ91802.1"/>
    </source>
</evidence>
<dbReference type="AlphaFoldDB" id="A0A381RJ07"/>
<gene>
    <name evidence="1" type="ORF">METZ01_LOCUS44656</name>
</gene>
<proteinExistence type="predicted"/>
<reference evidence="1" key="1">
    <citation type="submission" date="2018-05" db="EMBL/GenBank/DDBJ databases">
        <authorList>
            <person name="Lanie J.A."/>
            <person name="Ng W.-L."/>
            <person name="Kazmierczak K.M."/>
            <person name="Andrzejewski T.M."/>
            <person name="Davidsen T.M."/>
            <person name="Wayne K.J."/>
            <person name="Tettelin H."/>
            <person name="Glass J.I."/>
            <person name="Rusch D."/>
            <person name="Podicherti R."/>
            <person name="Tsui H.-C.T."/>
            <person name="Winkler M.E."/>
        </authorList>
    </citation>
    <scope>NUCLEOTIDE SEQUENCE</scope>
</reference>
<organism evidence="1">
    <name type="scientific">marine metagenome</name>
    <dbReference type="NCBI Taxonomy" id="408172"/>
    <lineage>
        <taxon>unclassified sequences</taxon>
        <taxon>metagenomes</taxon>
        <taxon>ecological metagenomes</taxon>
    </lineage>
</organism>
<dbReference type="EMBL" id="UINC01002006">
    <property type="protein sequence ID" value="SUZ91802.1"/>
    <property type="molecule type" value="Genomic_DNA"/>
</dbReference>
<protein>
    <submittedName>
        <fullName evidence="1">Uncharacterized protein</fullName>
    </submittedName>
</protein>
<sequence>VFAPPLVREVRSTLVFIDDAAGVTWTRRFLMHIYRNPGHSVPGD</sequence>
<accession>A0A381RJ07</accession>